<dbReference type="AlphaFoldDB" id="A0A1F5LEB7"/>
<evidence type="ECO:0000313" key="3">
    <source>
        <dbReference type="Proteomes" id="UP000177622"/>
    </source>
</evidence>
<feature type="compositionally biased region" description="Basic and acidic residues" evidence="1">
    <location>
        <begin position="149"/>
        <end position="161"/>
    </location>
</feature>
<dbReference type="Proteomes" id="UP000177622">
    <property type="component" value="Unassembled WGS sequence"/>
</dbReference>
<dbReference type="PANTHER" id="PTHR42090:SF1">
    <property type="match status" value="1"/>
</dbReference>
<name>A0A1F5LEB7_PENAI</name>
<feature type="compositionally biased region" description="Low complexity" evidence="1">
    <location>
        <begin position="22"/>
        <end position="36"/>
    </location>
</feature>
<comment type="caution">
    <text evidence="2">The sequence shown here is derived from an EMBL/GenBank/DDBJ whole genome shotgun (WGS) entry which is preliminary data.</text>
</comment>
<evidence type="ECO:0000256" key="1">
    <source>
        <dbReference type="SAM" id="MobiDB-lite"/>
    </source>
</evidence>
<protein>
    <submittedName>
        <fullName evidence="2">Uncharacterized protein</fullName>
    </submittedName>
</protein>
<gene>
    <name evidence="2" type="ORF">PENARI_c013G06652</name>
</gene>
<feature type="compositionally biased region" description="Polar residues" evidence="1">
    <location>
        <begin position="37"/>
        <end position="49"/>
    </location>
</feature>
<dbReference type="STRING" id="1835702.A0A1F5LEB7"/>
<sequence>MWKSVISISQQASRATRSQFSTTVPALVTPTAAKAPFSTTPRPQKSKYQGLQDRESLSPERSETTKSGTDAEVAEHPAAFDPSNTAPESELAATAEESRKEGESDSPLDVSAANKDVSAWRHPTEGGPARNQDRESSARRTPKKNRSVHVKEDGTHVSYKD</sequence>
<dbReference type="OrthoDB" id="4220319at2759"/>
<proteinExistence type="predicted"/>
<organism evidence="2 3">
    <name type="scientific">Penicillium arizonense</name>
    <dbReference type="NCBI Taxonomy" id="1835702"/>
    <lineage>
        <taxon>Eukaryota</taxon>
        <taxon>Fungi</taxon>
        <taxon>Dikarya</taxon>
        <taxon>Ascomycota</taxon>
        <taxon>Pezizomycotina</taxon>
        <taxon>Eurotiomycetes</taxon>
        <taxon>Eurotiomycetidae</taxon>
        <taxon>Eurotiales</taxon>
        <taxon>Aspergillaceae</taxon>
        <taxon>Penicillium</taxon>
    </lineage>
</organism>
<accession>A0A1F5LEB7</accession>
<dbReference type="GeneID" id="34577977"/>
<dbReference type="EMBL" id="LXJU01000013">
    <property type="protein sequence ID" value="OGE51447.1"/>
    <property type="molecule type" value="Genomic_DNA"/>
</dbReference>
<reference evidence="2 3" key="1">
    <citation type="journal article" date="2016" name="Sci. Rep.">
        <title>Penicillium arizonense, a new, genome sequenced fungal species, reveals a high chemical diversity in secreted metabolites.</title>
        <authorList>
            <person name="Grijseels S."/>
            <person name="Nielsen J.C."/>
            <person name="Randelovic M."/>
            <person name="Nielsen J."/>
            <person name="Nielsen K.F."/>
            <person name="Workman M."/>
            <person name="Frisvad J.C."/>
        </authorList>
    </citation>
    <scope>NUCLEOTIDE SEQUENCE [LARGE SCALE GENOMIC DNA]</scope>
    <source>
        <strain evidence="2 3">CBS 141311</strain>
    </source>
</reference>
<feature type="compositionally biased region" description="Basic and acidic residues" evidence="1">
    <location>
        <begin position="52"/>
        <end position="64"/>
    </location>
</feature>
<feature type="region of interest" description="Disordered" evidence="1">
    <location>
        <begin position="1"/>
        <end position="161"/>
    </location>
</feature>
<dbReference type="PANTHER" id="PTHR42090">
    <property type="match status" value="1"/>
</dbReference>
<feature type="compositionally biased region" description="Polar residues" evidence="1">
    <location>
        <begin position="1"/>
        <end position="21"/>
    </location>
</feature>
<evidence type="ECO:0000313" key="2">
    <source>
        <dbReference type="EMBL" id="OGE51447.1"/>
    </source>
</evidence>
<keyword evidence="3" id="KW-1185">Reference proteome</keyword>
<dbReference type="RefSeq" id="XP_022486892.1">
    <property type="nucleotide sequence ID" value="XM_022633243.1"/>
</dbReference>